<dbReference type="OrthoDB" id="9794429at2"/>
<reference evidence="14 15" key="2">
    <citation type="submission" date="2019-08" db="EMBL/GenBank/DDBJ databases">
        <title>Jejuicoccus antrihumi gen. nov., sp. nov., a new member of the family Dermacoccaceae isolated from a cave.</title>
        <authorList>
            <person name="Schumann P."/>
            <person name="Kim I.S."/>
        </authorList>
    </citation>
    <scope>NUCLEOTIDE SEQUENCE [LARGE SCALE GENOMIC DNA]</scope>
    <source>
        <strain evidence="14 15">C5-26</strain>
    </source>
</reference>
<dbReference type="CDD" id="cd00756">
    <property type="entry name" value="MoaE"/>
    <property type="match status" value="1"/>
</dbReference>
<evidence type="ECO:0000256" key="9">
    <source>
        <dbReference type="ARBA" id="ARBA00072424"/>
    </source>
</evidence>
<evidence type="ECO:0000256" key="2">
    <source>
        <dbReference type="ARBA" id="ARBA00005426"/>
    </source>
</evidence>
<comment type="similarity">
    <text evidence="2">Belongs to the MoaE family.</text>
</comment>
<protein>
    <recommendedName>
        <fullName evidence="9">Molybdopterin synthase catalytic subunit 1</fullName>
        <ecNumber evidence="3">2.8.1.12</ecNumber>
    </recommendedName>
    <alternativeName>
        <fullName evidence="13">MPT synthase subunit 2 1</fullName>
    </alternativeName>
    <alternativeName>
        <fullName evidence="10">Molybdenum cofactor biosynthesis protein E 1</fullName>
    </alternativeName>
    <alternativeName>
        <fullName evidence="11">Molybdopterin-converting factor large subunit 1</fullName>
    </alternativeName>
    <alternativeName>
        <fullName evidence="12">Molybdopterin-converting factor subunit 2 1</fullName>
    </alternativeName>
</protein>
<name>A0A563DYJ5_9MICO</name>
<evidence type="ECO:0000256" key="7">
    <source>
        <dbReference type="ARBA" id="ARBA00026066"/>
    </source>
</evidence>
<comment type="caution">
    <text evidence="14">The sequence shown here is derived from an EMBL/GenBank/DDBJ whole genome shotgun (WGS) entry which is preliminary data.</text>
</comment>
<keyword evidence="5" id="KW-0501">Molybdenum cofactor biosynthesis</keyword>
<proteinExistence type="inferred from homology"/>
<dbReference type="RefSeq" id="WP_146317625.1">
    <property type="nucleotide sequence ID" value="NZ_VCQV01000020.1"/>
</dbReference>
<dbReference type="EMBL" id="VCQV01000020">
    <property type="protein sequence ID" value="TWP35310.1"/>
    <property type="molecule type" value="Genomic_DNA"/>
</dbReference>
<reference evidence="14 15" key="1">
    <citation type="submission" date="2019-05" db="EMBL/GenBank/DDBJ databases">
        <authorList>
            <person name="Lee S.D."/>
        </authorList>
    </citation>
    <scope>NUCLEOTIDE SEQUENCE [LARGE SCALE GENOMIC DNA]</scope>
    <source>
        <strain evidence="14 15">C5-26</strain>
    </source>
</reference>
<organism evidence="14 15">
    <name type="scientific">Leekyejoonella antrihumi</name>
    <dbReference type="NCBI Taxonomy" id="1660198"/>
    <lineage>
        <taxon>Bacteria</taxon>
        <taxon>Bacillati</taxon>
        <taxon>Actinomycetota</taxon>
        <taxon>Actinomycetes</taxon>
        <taxon>Micrococcales</taxon>
        <taxon>Dermacoccaceae</taxon>
        <taxon>Leekyejoonella</taxon>
    </lineage>
</organism>
<dbReference type="GO" id="GO:0030366">
    <property type="term" value="F:molybdopterin synthase activity"/>
    <property type="evidence" value="ECO:0007669"/>
    <property type="project" value="UniProtKB-EC"/>
</dbReference>
<evidence type="ECO:0000256" key="11">
    <source>
        <dbReference type="ARBA" id="ARBA00078352"/>
    </source>
</evidence>
<evidence type="ECO:0000256" key="6">
    <source>
        <dbReference type="ARBA" id="ARBA00025448"/>
    </source>
</evidence>
<dbReference type="GO" id="GO:0006777">
    <property type="term" value="P:Mo-molybdopterin cofactor biosynthetic process"/>
    <property type="evidence" value="ECO:0007669"/>
    <property type="project" value="UniProtKB-KW"/>
</dbReference>
<evidence type="ECO:0000256" key="10">
    <source>
        <dbReference type="ARBA" id="ARBA00076955"/>
    </source>
</evidence>
<dbReference type="FunFam" id="3.90.1170.40:FF:000004">
    <property type="entry name" value="Molybdopterin biosynthesis protein MoeE"/>
    <property type="match status" value="1"/>
</dbReference>
<dbReference type="Proteomes" id="UP000320244">
    <property type="component" value="Unassembled WGS sequence"/>
</dbReference>
<accession>A0A563DYJ5</accession>
<comment type="subunit">
    <text evidence="7">Heterotetramer of 2 MoaD subunits and 2 MoaE subunits. Also stable as homodimer. The enzyme changes between these two forms during catalysis.</text>
</comment>
<evidence type="ECO:0000256" key="5">
    <source>
        <dbReference type="ARBA" id="ARBA00023150"/>
    </source>
</evidence>
<gene>
    <name evidence="14" type="ORF">FGL98_14435</name>
</gene>
<dbReference type="InterPro" id="IPR003448">
    <property type="entry name" value="Mopterin_biosynth_MoaE"/>
</dbReference>
<evidence type="ECO:0000256" key="1">
    <source>
        <dbReference type="ARBA" id="ARBA00005046"/>
    </source>
</evidence>
<evidence type="ECO:0000313" key="15">
    <source>
        <dbReference type="Proteomes" id="UP000320244"/>
    </source>
</evidence>
<sequence>MSTPRDPRIRLIDIRDEPLSVDEVMQAVRDDRAGGIALFVGQVRSQDQGLGVQQLDYTAHPTAVEELARVAAEVLTEEVTAIAAIHRIGTLRVGDLAVVVAAAAPHRGDALTVCSAMIDTLKHQVPIWKHQAFSDGTDEWVGLP</sequence>
<evidence type="ECO:0000256" key="4">
    <source>
        <dbReference type="ARBA" id="ARBA00022679"/>
    </source>
</evidence>
<comment type="function">
    <text evidence="6">Converts molybdopterin precursor Z into molybdopterin. This requires the incorporation of two sulfur atoms into precursor Z to generate a dithiolene group. The sulfur is provided by MoaD.</text>
</comment>
<evidence type="ECO:0000256" key="3">
    <source>
        <dbReference type="ARBA" id="ARBA00011950"/>
    </source>
</evidence>
<comment type="pathway">
    <text evidence="1">Cofactor biosynthesis; molybdopterin biosynthesis.</text>
</comment>
<dbReference type="Gene3D" id="3.90.1170.40">
    <property type="entry name" value="Molybdopterin biosynthesis MoaE subunit"/>
    <property type="match status" value="1"/>
</dbReference>
<dbReference type="SUPFAM" id="SSF54690">
    <property type="entry name" value="Molybdopterin synthase subunit MoaE"/>
    <property type="match status" value="1"/>
</dbReference>
<keyword evidence="15" id="KW-1185">Reference proteome</keyword>
<dbReference type="EC" id="2.8.1.12" evidence="3"/>
<evidence type="ECO:0000256" key="8">
    <source>
        <dbReference type="ARBA" id="ARBA00049878"/>
    </source>
</evidence>
<keyword evidence="4" id="KW-0808">Transferase</keyword>
<dbReference type="PANTHER" id="PTHR23404">
    <property type="entry name" value="MOLYBDOPTERIN SYNTHASE RELATED"/>
    <property type="match status" value="1"/>
</dbReference>
<dbReference type="Pfam" id="PF02391">
    <property type="entry name" value="MoaE"/>
    <property type="match status" value="1"/>
</dbReference>
<evidence type="ECO:0000313" key="14">
    <source>
        <dbReference type="EMBL" id="TWP35310.1"/>
    </source>
</evidence>
<evidence type="ECO:0000256" key="12">
    <source>
        <dbReference type="ARBA" id="ARBA00080680"/>
    </source>
</evidence>
<evidence type="ECO:0000256" key="13">
    <source>
        <dbReference type="ARBA" id="ARBA00080739"/>
    </source>
</evidence>
<comment type="catalytic activity">
    <reaction evidence="8">
        <text>2 [molybdopterin-synthase sulfur-carrier protein]-C-terminal-Gly-aminoethanethioate + cyclic pyranopterin phosphate + H2O = molybdopterin + 2 [molybdopterin-synthase sulfur-carrier protein]-C-terminal Gly-Gly + 2 H(+)</text>
        <dbReference type="Rhea" id="RHEA:26333"/>
        <dbReference type="Rhea" id="RHEA-COMP:12202"/>
        <dbReference type="Rhea" id="RHEA-COMP:19907"/>
        <dbReference type="ChEBI" id="CHEBI:15377"/>
        <dbReference type="ChEBI" id="CHEBI:15378"/>
        <dbReference type="ChEBI" id="CHEBI:58698"/>
        <dbReference type="ChEBI" id="CHEBI:59648"/>
        <dbReference type="ChEBI" id="CHEBI:90778"/>
        <dbReference type="ChEBI" id="CHEBI:232372"/>
        <dbReference type="EC" id="2.8.1.12"/>
    </reaction>
</comment>
<dbReference type="InterPro" id="IPR036563">
    <property type="entry name" value="MoaE_sf"/>
</dbReference>
<dbReference type="AlphaFoldDB" id="A0A563DYJ5"/>